<evidence type="ECO:0000259" key="3">
    <source>
        <dbReference type="PROSITE" id="PS50902"/>
    </source>
</evidence>
<dbReference type="RefSeq" id="WP_119530617.1">
    <property type="nucleotide sequence ID" value="NZ_JBHSSP010000022.1"/>
</dbReference>
<evidence type="ECO:0000256" key="1">
    <source>
        <dbReference type="ARBA" id="ARBA00022630"/>
    </source>
</evidence>
<proteinExistence type="predicted"/>
<dbReference type="Pfam" id="PF00258">
    <property type="entry name" value="Flavodoxin_1"/>
    <property type="match status" value="1"/>
</dbReference>
<sequence>MTFYVISGSTLGTAEAAAESIVEEYNQQHPETPAKVLHSPSLEAIADATRLVVVCASYGAGEFPDSFYPLAQQIEKADKPFPQLEKLLLIGVGSSDYDTFNGAIDLLANIFAAKDIHPVATPAKIDIVETFEPDVAAVDYFNLHADEFLA</sequence>
<keyword evidence="1" id="KW-0285">Flavoprotein</keyword>
<protein>
    <recommendedName>
        <fullName evidence="3">Flavodoxin-like domain-containing protein</fullName>
    </recommendedName>
</protein>
<gene>
    <name evidence="4" type="ORF">CKF58_02625</name>
</gene>
<dbReference type="InterPro" id="IPR008254">
    <property type="entry name" value="Flavodoxin/NO_synth"/>
</dbReference>
<name>A0A3A1YLL7_9GAMM</name>
<dbReference type="GO" id="GO:0010181">
    <property type="term" value="F:FMN binding"/>
    <property type="evidence" value="ECO:0007669"/>
    <property type="project" value="InterPro"/>
</dbReference>
<evidence type="ECO:0000313" key="4">
    <source>
        <dbReference type="EMBL" id="RIY39183.1"/>
    </source>
</evidence>
<feature type="domain" description="Flavodoxin-like" evidence="3">
    <location>
        <begin position="3"/>
        <end position="149"/>
    </location>
</feature>
<accession>A0A3A1YLL7</accession>
<dbReference type="InterPro" id="IPR029039">
    <property type="entry name" value="Flavoprotein-like_sf"/>
</dbReference>
<organism evidence="4 5">
    <name type="scientific">Psittacicella hinzii</name>
    <dbReference type="NCBI Taxonomy" id="2028575"/>
    <lineage>
        <taxon>Bacteria</taxon>
        <taxon>Pseudomonadati</taxon>
        <taxon>Pseudomonadota</taxon>
        <taxon>Gammaproteobacteria</taxon>
        <taxon>Pasteurellales</taxon>
        <taxon>Psittacicellaceae</taxon>
        <taxon>Psittacicella</taxon>
    </lineage>
</organism>
<dbReference type="Proteomes" id="UP000265916">
    <property type="component" value="Unassembled WGS sequence"/>
</dbReference>
<dbReference type="OrthoDB" id="359268at2"/>
<evidence type="ECO:0000313" key="5">
    <source>
        <dbReference type="Proteomes" id="UP000265916"/>
    </source>
</evidence>
<dbReference type="PROSITE" id="PS50902">
    <property type="entry name" value="FLAVODOXIN_LIKE"/>
    <property type="match status" value="1"/>
</dbReference>
<keyword evidence="5" id="KW-1185">Reference proteome</keyword>
<dbReference type="SUPFAM" id="SSF52218">
    <property type="entry name" value="Flavoproteins"/>
    <property type="match status" value="1"/>
</dbReference>
<evidence type="ECO:0000256" key="2">
    <source>
        <dbReference type="ARBA" id="ARBA00022643"/>
    </source>
</evidence>
<reference evidence="4 5" key="1">
    <citation type="submission" date="2017-08" db="EMBL/GenBank/DDBJ databases">
        <title>Reclassification of Bisgaard taxon 37 and 44.</title>
        <authorList>
            <person name="Christensen H."/>
        </authorList>
    </citation>
    <scope>NUCLEOTIDE SEQUENCE [LARGE SCALE GENOMIC DNA]</scope>
    <source>
        <strain evidence="4 5">111</strain>
    </source>
</reference>
<dbReference type="AlphaFoldDB" id="A0A3A1YLL7"/>
<dbReference type="EMBL" id="NRJG01000039">
    <property type="protein sequence ID" value="RIY39183.1"/>
    <property type="molecule type" value="Genomic_DNA"/>
</dbReference>
<keyword evidence="2" id="KW-0288">FMN</keyword>
<dbReference type="Gene3D" id="3.40.50.360">
    <property type="match status" value="1"/>
</dbReference>
<comment type="caution">
    <text evidence="4">The sequence shown here is derived from an EMBL/GenBank/DDBJ whole genome shotgun (WGS) entry which is preliminary data.</text>
</comment>